<name>A0A6A6AX10_9PEZI</name>
<dbReference type="GeneID" id="54302825"/>
<gene>
    <name evidence="1" type="ORF">K452DRAFT_339687</name>
</gene>
<reference evidence="1" key="1">
    <citation type="journal article" date="2020" name="Stud. Mycol.">
        <title>101 Dothideomycetes genomes: a test case for predicting lifestyles and emergence of pathogens.</title>
        <authorList>
            <person name="Haridas S."/>
            <person name="Albert R."/>
            <person name="Binder M."/>
            <person name="Bloem J."/>
            <person name="Labutti K."/>
            <person name="Salamov A."/>
            <person name="Andreopoulos B."/>
            <person name="Baker S."/>
            <person name="Barry K."/>
            <person name="Bills G."/>
            <person name="Bluhm B."/>
            <person name="Cannon C."/>
            <person name="Castanera R."/>
            <person name="Culley D."/>
            <person name="Daum C."/>
            <person name="Ezra D."/>
            <person name="Gonzalez J."/>
            <person name="Henrissat B."/>
            <person name="Kuo A."/>
            <person name="Liang C."/>
            <person name="Lipzen A."/>
            <person name="Lutzoni F."/>
            <person name="Magnuson J."/>
            <person name="Mondo S."/>
            <person name="Nolan M."/>
            <person name="Ohm R."/>
            <person name="Pangilinan J."/>
            <person name="Park H.-J."/>
            <person name="Ramirez L."/>
            <person name="Alfaro M."/>
            <person name="Sun H."/>
            <person name="Tritt A."/>
            <person name="Yoshinaga Y."/>
            <person name="Zwiers L.-H."/>
            <person name="Turgeon B."/>
            <person name="Goodwin S."/>
            <person name="Spatafora J."/>
            <person name="Crous P."/>
            <person name="Grigoriev I."/>
        </authorList>
    </citation>
    <scope>NUCLEOTIDE SEQUENCE</scope>
    <source>
        <strain evidence="1">CBS 121167</strain>
    </source>
</reference>
<dbReference type="SUPFAM" id="SSF56219">
    <property type="entry name" value="DNase I-like"/>
    <property type="match status" value="1"/>
</dbReference>
<evidence type="ECO:0000313" key="1">
    <source>
        <dbReference type="EMBL" id="KAF2135081.1"/>
    </source>
</evidence>
<protein>
    <recommendedName>
        <fullName evidence="3">Endonuclease/exonuclease/phosphatase domain-containing protein</fullName>
    </recommendedName>
</protein>
<keyword evidence="2" id="KW-1185">Reference proteome</keyword>
<evidence type="ECO:0008006" key="3">
    <source>
        <dbReference type="Google" id="ProtNLM"/>
    </source>
</evidence>
<organism evidence="1 2">
    <name type="scientific">Aplosporella prunicola CBS 121167</name>
    <dbReference type="NCBI Taxonomy" id="1176127"/>
    <lineage>
        <taxon>Eukaryota</taxon>
        <taxon>Fungi</taxon>
        <taxon>Dikarya</taxon>
        <taxon>Ascomycota</taxon>
        <taxon>Pezizomycotina</taxon>
        <taxon>Dothideomycetes</taxon>
        <taxon>Dothideomycetes incertae sedis</taxon>
        <taxon>Botryosphaeriales</taxon>
        <taxon>Aplosporellaceae</taxon>
        <taxon>Aplosporella</taxon>
    </lineage>
</organism>
<dbReference type="Proteomes" id="UP000799438">
    <property type="component" value="Unassembled WGS sequence"/>
</dbReference>
<accession>A0A6A6AX10</accession>
<dbReference type="Gene3D" id="3.60.10.10">
    <property type="entry name" value="Endonuclease/exonuclease/phosphatase"/>
    <property type="match status" value="1"/>
</dbReference>
<dbReference type="InterPro" id="IPR036691">
    <property type="entry name" value="Endo/exonu/phosph_ase_sf"/>
</dbReference>
<feature type="non-terminal residue" evidence="1">
    <location>
        <position position="1"/>
    </location>
</feature>
<sequence>QVYYDSLDIIVIKVLTLAREVLIFLVYIPLIGGTRHAAEQEIQATLRVIQQTVKIIPQRGIIIGGDFNRQDLL</sequence>
<proteinExistence type="predicted"/>
<dbReference type="EMBL" id="ML995735">
    <property type="protein sequence ID" value="KAF2135081.1"/>
    <property type="molecule type" value="Genomic_DNA"/>
</dbReference>
<dbReference type="AlphaFoldDB" id="A0A6A6AX10"/>
<evidence type="ECO:0000313" key="2">
    <source>
        <dbReference type="Proteomes" id="UP000799438"/>
    </source>
</evidence>
<dbReference type="RefSeq" id="XP_033390800.1">
    <property type="nucleotide sequence ID" value="XM_033545320.1"/>
</dbReference>